<proteinExistence type="predicted"/>
<reference evidence="1 2" key="2">
    <citation type="journal article" date="2016" name="Genome Announc.">
        <title>Draft Genome Sequence of a Versatile Hydrocarbon-Degrading Bacterium, Rhodococcus pyridinivorans Strain KG-16, Collected from Oil Fields in India.</title>
        <authorList>
            <person name="Aggarwal R.K."/>
            <person name="Dawar C."/>
            <person name="Phanindranath R."/>
            <person name="Mutnuri L."/>
            <person name="Dayal A.M."/>
        </authorList>
    </citation>
    <scope>NUCLEOTIDE SEQUENCE [LARGE SCALE GENOMIC DNA]</scope>
    <source>
        <strain evidence="1 2">KG-16</strain>
    </source>
</reference>
<evidence type="ECO:0000313" key="2">
    <source>
        <dbReference type="Proteomes" id="UP000053060"/>
    </source>
</evidence>
<sequence>MDHIVESHFGWTTRRVVLPRRAADREMPSSSGVVTDCRPLPERPDVRLLVYHDDADDSDYDAVAIGKTDGANDIPVLTTVEECLLVTAVRPGTGPAIVLAAPPGEDEGRRVREITRQLLRGGPLLRLILYTGALSVLVPLHSPAPTGR</sequence>
<comment type="caution">
    <text evidence="1">The sequence shown here is derived from an EMBL/GenBank/DDBJ whole genome shotgun (WGS) entry which is preliminary data.</text>
</comment>
<dbReference type="EMBL" id="AZXY01000001">
    <property type="protein sequence ID" value="KSZ60681.1"/>
    <property type="molecule type" value="Genomic_DNA"/>
</dbReference>
<accession>A0A0V9URP6</accession>
<dbReference type="Proteomes" id="UP000053060">
    <property type="component" value="Unassembled WGS sequence"/>
</dbReference>
<name>A0A0V9URP6_9NOCA</name>
<dbReference type="RefSeq" id="WP_059383274.1">
    <property type="nucleotide sequence ID" value="NZ_AZXY01000001.1"/>
</dbReference>
<protein>
    <submittedName>
        <fullName evidence="1">Uncharacterized protein</fullName>
    </submittedName>
</protein>
<gene>
    <name evidence="1" type="ORF">Z045_04575</name>
</gene>
<dbReference type="AlphaFoldDB" id="A0A0V9URP6"/>
<evidence type="ECO:0000313" key="1">
    <source>
        <dbReference type="EMBL" id="KSZ60681.1"/>
    </source>
</evidence>
<reference evidence="2" key="1">
    <citation type="submission" date="2015-01" db="EMBL/GenBank/DDBJ databases">
        <title>Draft genome sequence of Rhodococcus pyridinivorans strain KG-16, a hydrocarbon-degrading bacterium.</title>
        <authorList>
            <person name="Aggarwal R.K."/>
            <person name="Dawar C."/>
        </authorList>
    </citation>
    <scope>NUCLEOTIDE SEQUENCE [LARGE SCALE GENOMIC DNA]</scope>
    <source>
        <strain evidence="2">KG-16</strain>
    </source>
</reference>
<organism evidence="1 2">
    <name type="scientific">Rhodococcus pyridinivorans KG-16</name>
    <dbReference type="NCBI Taxonomy" id="1441730"/>
    <lineage>
        <taxon>Bacteria</taxon>
        <taxon>Bacillati</taxon>
        <taxon>Actinomycetota</taxon>
        <taxon>Actinomycetes</taxon>
        <taxon>Mycobacteriales</taxon>
        <taxon>Nocardiaceae</taxon>
        <taxon>Rhodococcus</taxon>
    </lineage>
</organism>